<sequence>MDSTTMSFEGKGAGAQEVHYDQVLRQITSHSLLPGVNYVNTLKVRSALTVYGNDIPELTRATEEFLDSYQDGECNCLGGQVAATMLPGEQFILSKVVELFSYSPTSPTTQSPFDLIDELIDAELLFENDTTEDEMADMAYLNVDDDAQVEADTADDNMGSNMNDYVSDTADDDFINLATTQPSELTYFDADSQQYSGYTAFNQLLHVEEDGMHLGIHRDCDDAFDFDFDVDVLEIVGQDPRDDMAESELRVTNETALGSFHFEFASSPLGMMPQPALAWSDLARRATLHSSKRKKRRPELTLTTRLEPILEEKESVSSAYSSASSGNSLDFADRREYVKPLAKRRMDFLDDEDDQDNGVESKRWSFAPNVPDIISSGHVSVVDEGIDGFFSGDIWHVEPSLALNPLAFKLPITKQT</sequence>
<proteinExistence type="predicted"/>
<dbReference type="AlphaFoldDB" id="A0A9W8Y3E4"/>
<evidence type="ECO:0000313" key="1">
    <source>
        <dbReference type="EMBL" id="KAJ4366387.1"/>
    </source>
</evidence>
<protein>
    <submittedName>
        <fullName evidence="1">Uncharacterized protein</fullName>
    </submittedName>
</protein>
<keyword evidence="2" id="KW-1185">Reference proteome</keyword>
<dbReference type="OrthoDB" id="3789648at2759"/>
<dbReference type="Proteomes" id="UP001140560">
    <property type="component" value="Unassembled WGS sequence"/>
</dbReference>
<gene>
    <name evidence="1" type="ORF">N0V83_008023</name>
</gene>
<dbReference type="EMBL" id="JAPEUY010000014">
    <property type="protein sequence ID" value="KAJ4366387.1"/>
    <property type="molecule type" value="Genomic_DNA"/>
</dbReference>
<evidence type="ECO:0000313" key="2">
    <source>
        <dbReference type="Proteomes" id="UP001140560"/>
    </source>
</evidence>
<accession>A0A9W8Y3E4</accession>
<reference evidence="1" key="1">
    <citation type="submission" date="2022-10" db="EMBL/GenBank/DDBJ databases">
        <title>Tapping the CABI collections for fungal endophytes: first genome assemblies for Collariella, Neodidymelliopsis, Ascochyta clinopodiicola, Didymella pomorum, Didymosphaeria variabile, Neocosmospora piperis and Neocucurbitaria cava.</title>
        <authorList>
            <person name="Hill R."/>
        </authorList>
    </citation>
    <scope>NUCLEOTIDE SEQUENCE</scope>
    <source>
        <strain evidence="1">IMI 356814</strain>
    </source>
</reference>
<organism evidence="1 2">
    <name type="scientific">Neocucurbitaria cava</name>
    <dbReference type="NCBI Taxonomy" id="798079"/>
    <lineage>
        <taxon>Eukaryota</taxon>
        <taxon>Fungi</taxon>
        <taxon>Dikarya</taxon>
        <taxon>Ascomycota</taxon>
        <taxon>Pezizomycotina</taxon>
        <taxon>Dothideomycetes</taxon>
        <taxon>Pleosporomycetidae</taxon>
        <taxon>Pleosporales</taxon>
        <taxon>Pleosporineae</taxon>
        <taxon>Cucurbitariaceae</taxon>
        <taxon>Neocucurbitaria</taxon>
    </lineage>
</organism>
<name>A0A9W8Y3E4_9PLEO</name>
<comment type="caution">
    <text evidence="1">The sequence shown here is derived from an EMBL/GenBank/DDBJ whole genome shotgun (WGS) entry which is preliminary data.</text>
</comment>